<dbReference type="SMART" id="SM00283">
    <property type="entry name" value="MA"/>
    <property type="match status" value="1"/>
</dbReference>
<feature type="transmembrane region" description="Helical" evidence="10">
    <location>
        <begin position="20"/>
        <end position="40"/>
    </location>
</feature>
<dbReference type="Pfam" id="PF00672">
    <property type="entry name" value="HAMP"/>
    <property type="match status" value="1"/>
</dbReference>
<dbReference type="Pfam" id="PF00015">
    <property type="entry name" value="MCPsignal"/>
    <property type="match status" value="1"/>
</dbReference>
<evidence type="ECO:0000256" key="9">
    <source>
        <dbReference type="PROSITE-ProRule" id="PRU00284"/>
    </source>
</evidence>
<dbReference type="GO" id="GO:0007165">
    <property type="term" value="P:signal transduction"/>
    <property type="evidence" value="ECO:0007669"/>
    <property type="project" value="UniProtKB-KW"/>
</dbReference>
<sequence>MKRLLYPAIALMNRLSFGMKFSLISIVFFLPMLVTNFYLVRDAYAKFHATQVALHSLDLLGDTLALRGELETLGNLVQINAVLGQSGKAEDVEARILALEQQAVARLSGLAPVIVEEAQVFTARRDELLAGFEAAAAERSLQAKAALYDALLAQAQLLSRLVASQAGLSQDSDSRVRQMSELMTTVTAQVTQTLGEGRAMGAYSLAQGFLNSAASTRFEDLLQKLDKLSGDYAIRVHDAVGGEPQLARQAASSQASLKQASELFERQVVMAETLDAPWPAFYQQVSGLIEQTYQLNSATLALLDQQLQARLAAYRQHMLVLVLALAAVFLLIVYLYGGFYASTRSTLSRLGAMMDKVAGGDMTVTFQARSRDELGELGRVFNATVRRIHDLIERVGVTVAEVEHQAEQVHVVSARSTQAVSGQRGQIEQVATAMNQMSATAQEVARSAAAAVSSAQGVNRETLSGRELVQLQQGSIAGLAAEIDQSVGVINQLVSDSQQISQVLEVIKSIAGQTNLLALNAAIEAARAGEQGRGFAVVADEVRSLAKRTQQSTEEIDQMISRLQGGVGAAVSAMDSSHRLAAGTVSQSQQVQRALVNILGAVDSIVEQNQQIAAAVEQQTAVAQDIDLNIVQINRAAEHTTQGAHQTEDASRQLSAQVMELKQLIGAFRV</sequence>
<dbReference type="Gene3D" id="1.10.287.950">
    <property type="entry name" value="Methyl-accepting chemotaxis protein"/>
    <property type="match status" value="1"/>
</dbReference>
<accession>A0A6M0CSG5</accession>
<feature type="domain" description="Methyl-accepting transducer" evidence="11">
    <location>
        <begin position="398"/>
        <end position="634"/>
    </location>
</feature>
<dbReference type="GO" id="GO:0005886">
    <property type="term" value="C:plasma membrane"/>
    <property type="evidence" value="ECO:0007669"/>
    <property type="project" value="UniProtKB-SubCell"/>
</dbReference>
<evidence type="ECO:0000313" key="13">
    <source>
        <dbReference type="EMBL" id="NER60451.1"/>
    </source>
</evidence>
<keyword evidence="2" id="KW-1003">Cell membrane</keyword>
<reference evidence="13 14" key="1">
    <citation type="submission" date="2020-02" db="EMBL/GenBank/DDBJ databases">
        <title>Broccoli isolated Pseudomonas sp.</title>
        <authorList>
            <person name="Fujikawa T."/>
            <person name="Sawada H."/>
        </authorList>
    </citation>
    <scope>NUCLEOTIDE SEQUENCE [LARGE SCALE GENOMIC DNA]</scope>
    <source>
        <strain evidence="13 14">MAFF212428</strain>
    </source>
</reference>
<comment type="similarity">
    <text evidence="8">Belongs to the methyl-accepting chemotaxis (MCP) protein family.</text>
</comment>
<dbReference type="PROSITE" id="PS50111">
    <property type="entry name" value="CHEMOTAXIS_TRANSDUC_2"/>
    <property type="match status" value="1"/>
</dbReference>
<dbReference type="CDD" id="cd11386">
    <property type="entry name" value="MCP_signal"/>
    <property type="match status" value="1"/>
</dbReference>
<comment type="caution">
    <text evidence="13">The sequence shown here is derived from an EMBL/GenBank/DDBJ whole genome shotgun (WGS) entry which is preliminary data.</text>
</comment>
<organism evidence="13 14">
    <name type="scientific">Pseudomonas brassicae</name>
    <dbReference type="NCBI Taxonomy" id="2708063"/>
    <lineage>
        <taxon>Bacteria</taxon>
        <taxon>Pseudomonadati</taxon>
        <taxon>Pseudomonadota</taxon>
        <taxon>Gammaproteobacteria</taxon>
        <taxon>Pseudomonadales</taxon>
        <taxon>Pseudomonadaceae</taxon>
        <taxon>Pseudomonas</taxon>
    </lineage>
</organism>
<feature type="domain" description="HAMP" evidence="12">
    <location>
        <begin position="341"/>
        <end position="393"/>
    </location>
</feature>
<proteinExistence type="inferred from homology"/>
<evidence type="ECO:0000256" key="1">
    <source>
        <dbReference type="ARBA" id="ARBA00004651"/>
    </source>
</evidence>
<evidence type="ECO:0000256" key="8">
    <source>
        <dbReference type="ARBA" id="ARBA00029447"/>
    </source>
</evidence>
<name>A0A6M0CSG5_9PSED</name>
<evidence type="ECO:0000259" key="11">
    <source>
        <dbReference type="PROSITE" id="PS50111"/>
    </source>
</evidence>
<evidence type="ECO:0000259" key="12">
    <source>
        <dbReference type="PROSITE" id="PS50885"/>
    </source>
</evidence>
<gene>
    <name evidence="13" type="ORF">G3435_11530</name>
</gene>
<keyword evidence="4 10" id="KW-0812">Transmembrane</keyword>
<dbReference type="PANTHER" id="PTHR32089">
    <property type="entry name" value="METHYL-ACCEPTING CHEMOTAXIS PROTEIN MCPB"/>
    <property type="match status" value="1"/>
</dbReference>
<evidence type="ECO:0000256" key="4">
    <source>
        <dbReference type="ARBA" id="ARBA00022692"/>
    </source>
</evidence>
<keyword evidence="3" id="KW-0488">Methylation</keyword>
<feature type="transmembrane region" description="Helical" evidence="10">
    <location>
        <begin position="318"/>
        <end position="339"/>
    </location>
</feature>
<comment type="subcellular location">
    <subcellularLocation>
        <location evidence="1">Cell membrane</location>
        <topology evidence="1">Multi-pass membrane protein</topology>
    </subcellularLocation>
</comment>
<evidence type="ECO:0000256" key="7">
    <source>
        <dbReference type="ARBA" id="ARBA00023224"/>
    </source>
</evidence>
<keyword evidence="7 9" id="KW-0807">Transducer</keyword>
<evidence type="ECO:0000313" key="14">
    <source>
        <dbReference type="Proteomes" id="UP000480410"/>
    </source>
</evidence>
<dbReference type="PANTHER" id="PTHR32089:SF119">
    <property type="entry name" value="METHYL-ACCEPTING CHEMOTAXIS PROTEIN CTPL"/>
    <property type="match status" value="1"/>
</dbReference>
<evidence type="ECO:0000256" key="3">
    <source>
        <dbReference type="ARBA" id="ARBA00022481"/>
    </source>
</evidence>
<dbReference type="CDD" id="cd06225">
    <property type="entry name" value="HAMP"/>
    <property type="match status" value="1"/>
</dbReference>
<dbReference type="SUPFAM" id="SSF58104">
    <property type="entry name" value="Methyl-accepting chemotaxis protein (MCP) signaling domain"/>
    <property type="match status" value="1"/>
</dbReference>
<dbReference type="InterPro" id="IPR004089">
    <property type="entry name" value="MCPsignal_dom"/>
</dbReference>
<dbReference type="SMART" id="SM00304">
    <property type="entry name" value="HAMP"/>
    <property type="match status" value="2"/>
</dbReference>
<keyword evidence="6 10" id="KW-0472">Membrane</keyword>
<evidence type="ECO:0000256" key="5">
    <source>
        <dbReference type="ARBA" id="ARBA00022989"/>
    </source>
</evidence>
<keyword evidence="5 10" id="KW-1133">Transmembrane helix</keyword>
<evidence type="ECO:0000256" key="6">
    <source>
        <dbReference type="ARBA" id="ARBA00023136"/>
    </source>
</evidence>
<dbReference type="GO" id="GO:0006935">
    <property type="term" value="P:chemotaxis"/>
    <property type="evidence" value="ECO:0007669"/>
    <property type="project" value="UniProtKB-ARBA"/>
</dbReference>
<dbReference type="PROSITE" id="PS50885">
    <property type="entry name" value="HAMP"/>
    <property type="match status" value="1"/>
</dbReference>
<protein>
    <submittedName>
        <fullName evidence="13">Methyl-accepting chemotaxis protein</fullName>
    </submittedName>
</protein>
<dbReference type="EMBL" id="JAAHBV010000231">
    <property type="protein sequence ID" value="NER60451.1"/>
    <property type="molecule type" value="Genomic_DNA"/>
</dbReference>
<dbReference type="InterPro" id="IPR003660">
    <property type="entry name" value="HAMP_dom"/>
</dbReference>
<evidence type="ECO:0000256" key="10">
    <source>
        <dbReference type="SAM" id="Phobius"/>
    </source>
</evidence>
<dbReference type="FunFam" id="1.10.287.950:FF:000001">
    <property type="entry name" value="Methyl-accepting chemotaxis sensory transducer"/>
    <property type="match status" value="1"/>
</dbReference>
<dbReference type="AlphaFoldDB" id="A0A6M0CSG5"/>
<evidence type="ECO:0000256" key="2">
    <source>
        <dbReference type="ARBA" id="ARBA00022475"/>
    </source>
</evidence>
<dbReference type="Proteomes" id="UP000480410">
    <property type="component" value="Unassembled WGS sequence"/>
</dbReference>